<dbReference type="GO" id="GO:0005886">
    <property type="term" value="C:plasma membrane"/>
    <property type="evidence" value="ECO:0007669"/>
    <property type="project" value="InterPro"/>
</dbReference>
<keyword evidence="4" id="KW-1185">Reference proteome</keyword>
<feature type="transmembrane region" description="Helical" evidence="2">
    <location>
        <begin position="243"/>
        <end position="264"/>
    </location>
</feature>
<sequence>TTVVPTPSTEQLTSTTEQPPAPTTTAGWTATSSDYDFVPSTILVEPPSTTQTTTTATTSSTTLPLPAAIAPAGGAPDSPPENSTLVRLGFNGKLRYSFVATTTLSSSQIFLYVPQGLEYALQILGSQVHSVSIEPYDNSKVTGYVATTLLIYIPSDSVNSLAQMLHNPNSRLYDQPNAPVRTLLSMLDPTIPLLGDDTGSSSGFTNFNGGGANSGSRGNDGSADDGSDDDGANSSSPVHASSVGIGLGVVGGAAVYGAGMVWIARRYRKKRQLHRRVSSTASQMRQEPGSASLFVSGGRLSRHSHNSRRSNRTQMISAPVTAENSLGWN</sequence>
<dbReference type="GO" id="GO:0001402">
    <property type="term" value="P:signal transduction involved in filamentous growth"/>
    <property type="evidence" value="ECO:0007669"/>
    <property type="project" value="TreeGrafter"/>
</dbReference>
<evidence type="ECO:0008006" key="5">
    <source>
        <dbReference type="Google" id="ProtNLM"/>
    </source>
</evidence>
<keyword evidence="2" id="KW-0472">Membrane</keyword>
<dbReference type="GO" id="GO:0009986">
    <property type="term" value="C:cell surface"/>
    <property type="evidence" value="ECO:0007669"/>
    <property type="project" value="TreeGrafter"/>
</dbReference>
<keyword evidence="2" id="KW-0812">Transmembrane</keyword>
<keyword evidence="2" id="KW-1133">Transmembrane helix</keyword>
<evidence type="ECO:0000256" key="1">
    <source>
        <dbReference type="SAM" id="MobiDB-lite"/>
    </source>
</evidence>
<dbReference type="PANTHER" id="PTHR35778:SF1">
    <property type="entry name" value="SIGNALING MUCIN HKR1-RELATED"/>
    <property type="match status" value="1"/>
</dbReference>
<dbReference type="Proteomes" id="UP000319663">
    <property type="component" value="Unassembled WGS sequence"/>
</dbReference>
<evidence type="ECO:0000313" key="4">
    <source>
        <dbReference type="Proteomes" id="UP000319663"/>
    </source>
</evidence>
<evidence type="ECO:0000256" key="2">
    <source>
        <dbReference type="SAM" id="Phobius"/>
    </source>
</evidence>
<dbReference type="GO" id="GO:0030010">
    <property type="term" value="P:establishment of cell polarity"/>
    <property type="evidence" value="ECO:0007669"/>
    <property type="project" value="TreeGrafter"/>
</dbReference>
<dbReference type="GO" id="GO:0030427">
    <property type="term" value="C:site of polarized growth"/>
    <property type="evidence" value="ECO:0007669"/>
    <property type="project" value="TreeGrafter"/>
</dbReference>
<organism evidence="3 4">
    <name type="scientific">Monascus purpureus</name>
    <name type="common">Red mold</name>
    <name type="synonym">Monascus anka</name>
    <dbReference type="NCBI Taxonomy" id="5098"/>
    <lineage>
        <taxon>Eukaryota</taxon>
        <taxon>Fungi</taxon>
        <taxon>Dikarya</taxon>
        <taxon>Ascomycota</taxon>
        <taxon>Pezizomycotina</taxon>
        <taxon>Eurotiomycetes</taxon>
        <taxon>Eurotiomycetidae</taxon>
        <taxon>Eurotiales</taxon>
        <taxon>Aspergillaceae</taxon>
        <taxon>Monascus</taxon>
    </lineage>
</organism>
<proteinExistence type="predicted"/>
<dbReference type="GO" id="GO:0005034">
    <property type="term" value="F:osmosensor activity"/>
    <property type="evidence" value="ECO:0007669"/>
    <property type="project" value="InterPro"/>
</dbReference>
<feature type="non-terminal residue" evidence="3">
    <location>
        <position position="1"/>
    </location>
</feature>
<dbReference type="GO" id="GO:0007232">
    <property type="term" value="P:osmosensory signaling pathway via Sho1 osmosensor"/>
    <property type="evidence" value="ECO:0007669"/>
    <property type="project" value="InterPro"/>
</dbReference>
<dbReference type="STRING" id="5098.A0A507QLA7"/>
<name>A0A507QLA7_MONPU</name>
<dbReference type="GO" id="GO:0031505">
    <property type="term" value="P:fungal-type cell wall organization"/>
    <property type="evidence" value="ECO:0007669"/>
    <property type="project" value="TreeGrafter"/>
</dbReference>
<feature type="region of interest" description="Disordered" evidence="1">
    <location>
        <begin position="1"/>
        <end position="32"/>
    </location>
</feature>
<gene>
    <name evidence="3" type="ORF">MPDQ_004837</name>
</gene>
<accession>A0A507QLA7</accession>
<feature type="compositionally biased region" description="Acidic residues" evidence="1">
    <location>
        <begin position="222"/>
        <end position="231"/>
    </location>
</feature>
<feature type="region of interest" description="Disordered" evidence="1">
    <location>
        <begin position="202"/>
        <end position="238"/>
    </location>
</feature>
<feature type="region of interest" description="Disordered" evidence="1">
    <location>
        <begin position="272"/>
        <end position="312"/>
    </location>
</feature>
<evidence type="ECO:0000313" key="3">
    <source>
        <dbReference type="EMBL" id="TQB67737.1"/>
    </source>
</evidence>
<feature type="compositionally biased region" description="Low complexity" evidence="1">
    <location>
        <begin position="46"/>
        <end position="76"/>
    </location>
</feature>
<comment type="caution">
    <text evidence="3">The sequence shown here is derived from an EMBL/GenBank/DDBJ whole genome shotgun (WGS) entry which is preliminary data.</text>
</comment>
<feature type="compositionally biased region" description="Low complexity" evidence="1">
    <location>
        <begin position="13"/>
        <end position="31"/>
    </location>
</feature>
<feature type="compositionally biased region" description="Polar residues" evidence="1">
    <location>
        <begin position="1"/>
        <end position="12"/>
    </location>
</feature>
<dbReference type="PANTHER" id="PTHR35778">
    <property type="entry name" value="SIGNALING MUCIN HKR1-RELATED"/>
    <property type="match status" value="1"/>
</dbReference>
<dbReference type="GO" id="GO:0005576">
    <property type="term" value="C:extracellular region"/>
    <property type="evidence" value="ECO:0007669"/>
    <property type="project" value="TreeGrafter"/>
</dbReference>
<dbReference type="GO" id="GO:0006972">
    <property type="term" value="P:hyperosmotic response"/>
    <property type="evidence" value="ECO:0007669"/>
    <property type="project" value="TreeGrafter"/>
</dbReference>
<feature type="compositionally biased region" description="Basic residues" evidence="1">
    <location>
        <begin position="300"/>
        <end position="311"/>
    </location>
</feature>
<dbReference type="EMBL" id="VIFY01000317">
    <property type="protein sequence ID" value="TQB67737.1"/>
    <property type="molecule type" value="Genomic_DNA"/>
</dbReference>
<dbReference type="AlphaFoldDB" id="A0A507QLA7"/>
<reference evidence="3 4" key="1">
    <citation type="submission" date="2019-06" db="EMBL/GenBank/DDBJ databases">
        <title>Wine fermentation using esterase from Monascus purpureus.</title>
        <authorList>
            <person name="Geng C."/>
            <person name="Zhang Y."/>
        </authorList>
    </citation>
    <scope>NUCLEOTIDE SEQUENCE [LARGE SCALE GENOMIC DNA]</scope>
    <source>
        <strain evidence="3">HQ1</strain>
    </source>
</reference>
<dbReference type="InterPro" id="IPR039295">
    <property type="entry name" value="MSB2"/>
</dbReference>
<protein>
    <recommendedName>
        <fullName evidence="5">Signaling mucin MSB2</fullName>
    </recommendedName>
</protein>
<feature type="region of interest" description="Disordered" evidence="1">
    <location>
        <begin position="45"/>
        <end position="80"/>
    </location>
</feature>